<sequence>MQRMEGEREMLEKEDRTLSEVKTGKLKGNGGGVHSYHHGGSEGSNQRAGEADTERRPIQVSHLHEKHVVEVIDHQQRSQVITSVFVGEFWSVSSQQFVHWLSELYAFLCRKPAIQSGTEIKSLGAWPGPRPLANEVGERQPKSLPLGLYCLYRGLVIGGYGSGIKRLLPQPLRRVAGSVAPHAALLSGSVAVGCVVPWLVV</sequence>
<proteinExistence type="predicted"/>
<evidence type="ECO:0000313" key="2">
    <source>
        <dbReference type="Proteomes" id="UP000793456"/>
    </source>
</evidence>
<organism evidence="1 2">
    <name type="scientific">Larimichthys crocea</name>
    <name type="common">Large yellow croaker</name>
    <name type="synonym">Pseudosciaena crocea</name>
    <dbReference type="NCBI Taxonomy" id="215358"/>
    <lineage>
        <taxon>Eukaryota</taxon>
        <taxon>Metazoa</taxon>
        <taxon>Chordata</taxon>
        <taxon>Craniata</taxon>
        <taxon>Vertebrata</taxon>
        <taxon>Euteleostomi</taxon>
        <taxon>Actinopterygii</taxon>
        <taxon>Neopterygii</taxon>
        <taxon>Teleostei</taxon>
        <taxon>Neoteleostei</taxon>
        <taxon>Acanthomorphata</taxon>
        <taxon>Eupercaria</taxon>
        <taxon>Sciaenidae</taxon>
        <taxon>Larimichthys</taxon>
    </lineage>
</organism>
<keyword evidence="2" id="KW-1185">Reference proteome</keyword>
<accession>A0ACD3QSD2</accession>
<dbReference type="Proteomes" id="UP000793456">
    <property type="component" value="Chromosome XV"/>
</dbReference>
<dbReference type="EMBL" id="CM011688">
    <property type="protein sequence ID" value="TMS10222.1"/>
    <property type="molecule type" value="Genomic_DNA"/>
</dbReference>
<comment type="caution">
    <text evidence="1">The sequence shown here is derived from an EMBL/GenBank/DDBJ whole genome shotgun (WGS) entry which is preliminary data.</text>
</comment>
<evidence type="ECO:0000313" key="1">
    <source>
        <dbReference type="EMBL" id="TMS10222.1"/>
    </source>
</evidence>
<protein>
    <submittedName>
        <fullName evidence="1">Uncharacterized protein</fullName>
    </submittedName>
</protein>
<reference evidence="1" key="1">
    <citation type="submission" date="2018-11" db="EMBL/GenBank/DDBJ databases">
        <title>The sequence and de novo assembly of Larimichthys crocea genome using PacBio and Hi-C technologies.</title>
        <authorList>
            <person name="Xu P."/>
            <person name="Chen B."/>
            <person name="Zhou Z."/>
            <person name="Ke Q."/>
            <person name="Wu Y."/>
            <person name="Bai H."/>
            <person name="Pu F."/>
        </authorList>
    </citation>
    <scope>NUCLEOTIDE SEQUENCE</scope>
    <source>
        <tissue evidence="1">Muscle</tissue>
    </source>
</reference>
<name>A0ACD3QSD2_LARCR</name>
<gene>
    <name evidence="1" type="ORF">E3U43_002881</name>
</gene>